<name>A0A7T0M4Q6_HALGN</name>
<evidence type="ECO:0000256" key="1">
    <source>
        <dbReference type="ARBA" id="ARBA00008080"/>
    </source>
</evidence>
<organism evidence="4">
    <name type="scientific">Halteria grandinella</name>
    <dbReference type="NCBI Taxonomy" id="5974"/>
    <lineage>
        <taxon>Eukaryota</taxon>
        <taxon>Sar</taxon>
        <taxon>Alveolata</taxon>
        <taxon>Ciliophora</taxon>
        <taxon>Intramacronucleata</taxon>
        <taxon>Spirotrichea</taxon>
        <taxon>Stichotrichia</taxon>
        <taxon>Sporadotrichida</taxon>
        <taxon>Halteriidae</taxon>
        <taxon>Halteria</taxon>
    </lineage>
</organism>
<gene>
    <name evidence="4" type="primary">rps13</name>
</gene>
<dbReference type="GO" id="GO:1990904">
    <property type="term" value="C:ribonucleoprotein complex"/>
    <property type="evidence" value="ECO:0007669"/>
    <property type="project" value="UniProtKB-KW"/>
</dbReference>
<keyword evidence="2 4" id="KW-0689">Ribosomal protein</keyword>
<accession>A0A7T0M4Q6</accession>
<keyword evidence="4" id="KW-0496">Mitochondrion</keyword>
<dbReference type="SUPFAM" id="SSF46946">
    <property type="entry name" value="S13-like H2TH domain"/>
    <property type="match status" value="1"/>
</dbReference>
<dbReference type="PROSITE" id="PS50159">
    <property type="entry name" value="RIBOSOMAL_S13_2"/>
    <property type="match status" value="1"/>
</dbReference>
<evidence type="ECO:0000256" key="2">
    <source>
        <dbReference type="ARBA" id="ARBA00022980"/>
    </source>
</evidence>
<geneLocation type="mitochondrion" evidence="4"/>
<evidence type="ECO:0000256" key="3">
    <source>
        <dbReference type="ARBA" id="ARBA00023274"/>
    </source>
</evidence>
<dbReference type="RefSeq" id="YP_010049588.1">
    <property type="nucleotide sequence ID" value="NC_054370.1"/>
</dbReference>
<reference evidence="4" key="1">
    <citation type="submission" date="2020-05" db="EMBL/GenBank/DDBJ databases">
        <title>Characterization and comparative analysis of mitochondrial genomes of the highly differentiated ciliated protists shed light on the diversity and evolution of the linear molecular architecture.</title>
        <authorList>
            <person name="Zhang T."/>
            <person name="Li C."/>
            <person name="Zhang X."/>
            <person name="Wang C."/>
            <person name="Roger A.J."/>
            <person name="Song W."/>
            <person name="Gao F."/>
        </authorList>
    </citation>
    <scope>NUCLEOTIDE SEQUENCE</scope>
</reference>
<keyword evidence="3" id="KW-0687">Ribonucleoprotein</keyword>
<dbReference type="GO" id="GO:0005840">
    <property type="term" value="C:ribosome"/>
    <property type="evidence" value="ECO:0007669"/>
    <property type="project" value="UniProtKB-KW"/>
</dbReference>
<evidence type="ECO:0000313" key="4">
    <source>
        <dbReference type="EMBL" id="QPL15993.1"/>
    </source>
</evidence>
<dbReference type="InterPro" id="IPR010979">
    <property type="entry name" value="Ribosomal_uS13-like_H2TH"/>
</dbReference>
<dbReference type="InterPro" id="IPR027437">
    <property type="entry name" value="Rbsml_uS13_C"/>
</dbReference>
<protein>
    <submittedName>
        <fullName evidence="4">Ribosomal protein S13</fullName>
    </submittedName>
</protein>
<comment type="similarity">
    <text evidence="1">Belongs to the universal ribosomal protein uS13 family.</text>
</comment>
<sequence length="192" mass="22940">MKKKKKKIMKFEQLLQIYWSRGFLYGGKVKNFNITLNNLFHESPGINYKSKIKMIKRFEFNFLIFKSSQTLNTLSLDQRKILNMYLSQLISINNNIFELIKYNIIRLYLIKTFKGRCHALGKPVKGQRTWSNASTAYRCNKIIRFFISQVKKNNIIEKKTESLNKKLMKKKLKKSAPKIKMIITKKKKNLWF</sequence>
<dbReference type="GeneID" id="63661420"/>
<proteinExistence type="inferred from homology"/>
<dbReference type="Gene3D" id="4.10.910.10">
    <property type="entry name" value="30s ribosomal protein s13, domain 2"/>
    <property type="match status" value="1"/>
</dbReference>
<dbReference type="EMBL" id="MT471317">
    <property type="protein sequence ID" value="QPL15993.1"/>
    <property type="molecule type" value="Genomic_DNA"/>
</dbReference>
<dbReference type="AlphaFoldDB" id="A0A7T0M4Q6"/>
<dbReference type="GO" id="GO:0003676">
    <property type="term" value="F:nucleic acid binding"/>
    <property type="evidence" value="ECO:0007669"/>
    <property type="project" value="InterPro"/>
</dbReference>